<dbReference type="Proteomes" id="UP001153269">
    <property type="component" value="Unassembled WGS sequence"/>
</dbReference>
<evidence type="ECO:0000313" key="1">
    <source>
        <dbReference type="EMBL" id="CAB1454899.1"/>
    </source>
</evidence>
<gene>
    <name evidence="1" type="ORF">PLEPLA_LOCUS42666</name>
</gene>
<evidence type="ECO:0000313" key="2">
    <source>
        <dbReference type="Proteomes" id="UP001153269"/>
    </source>
</evidence>
<proteinExistence type="predicted"/>
<keyword evidence="2" id="KW-1185">Reference proteome</keyword>
<sequence length="116" mass="13359">MCLISRRLGYLVQQCPSFVSHWVISPLAAMWSLMSLSQGLYPLEAPFEDRLRHSGTTTLSHFEYGQKKHPFIQRKLSPPWLDPSLHQPIPGFIVWKNLNVSNLSTLWTQLLVTLQT</sequence>
<protein>
    <submittedName>
        <fullName evidence="1">Uncharacterized protein</fullName>
    </submittedName>
</protein>
<comment type="caution">
    <text evidence="1">The sequence shown here is derived from an EMBL/GenBank/DDBJ whole genome shotgun (WGS) entry which is preliminary data.</text>
</comment>
<dbReference type="EMBL" id="CADEAL010004230">
    <property type="protein sequence ID" value="CAB1454899.1"/>
    <property type="molecule type" value="Genomic_DNA"/>
</dbReference>
<accession>A0A9N7VSI1</accession>
<reference evidence="1" key="1">
    <citation type="submission" date="2020-03" db="EMBL/GenBank/DDBJ databases">
        <authorList>
            <person name="Weist P."/>
        </authorList>
    </citation>
    <scope>NUCLEOTIDE SEQUENCE</scope>
</reference>
<organism evidence="1 2">
    <name type="scientific">Pleuronectes platessa</name>
    <name type="common">European plaice</name>
    <dbReference type="NCBI Taxonomy" id="8262"/>
    <lineage>
        <taxon>Eukaryota</taxon>
        <taxon>Metazoa</taxon>
        <taxon>Chordata</taxon>
        <taxon>Craniata</taxon>
        <taxon>Vertebrata</taxon>
        <taxon>Euteleostomi</taxon>
        <taxon>Actinopterygii</taxon>
        <taxon>Neopterygii</taxon>
        <taxon>Teleostei</taxon>
        <taxon>Neoteleostei</taxon>
        <taxon>Acanthomorphata</taxon>
        <taxon>Carangaria</taxon>
        <taxon>Pleuronectiformes</taxon>
        <taxon>Pleuronectoidei</taxon>
        <taxon>Pleuronectidae</taxon>
        <taxon>Pleuronectes</taxon>
    </lineage>
</organism>
<name>A0A9N7VSI1_PLEPL</name>
<dbReference type="AlphaFoldDB" id="A0A9N7VSI1"/>